<keyword evidence="5 13" id="KW-1003">Cell membrane</keyword>
<evidence type="ECO:0000256" key="13">
    <source>
        <dbReference type="HAMAP-Rule" id="MF_00815"/>
    </source>
</evidence>
<dbReference type="AlphaFoldDB" id="A0A917E9M3"/>
<dbReference type="FunFam" id="1.10.287.80:FF:000003">
    <property type="entry name" value="ATP synthase gamma chain, chloroplastic"/>
    <property type="match status" value="1"/>
</dbReference>
<keyword evidence="9 13" id="KW-0472">Membrane</keyword>
<evidence type="ECO:0000256" key="4">
    <source>
        <dbReference type="ARBA" id="ARBA00022448"/>
    </source>
</evidence>
<sequence>MASLKALKMRITSVKSTQKITKAMKMVAAAKLRRAQEAAEAARPYSERMASVMASLGATVQVGPESPRLLAGTGKDQVHLLVIASSERGLAGGFNTNIARLARKKMESLLAAGKTVKLLFVGKKARAPFMRTHKELIIGYLDQSHIKNVAFADAKVIADEVTTRYEAGEFDVAHLFFARFRSALVQEPTEIQIIPAALPALGTTDVAVAKDAVPAAVEYEPDEEAILAELLPRNLAVQVFRALLENAASEQGSRMTAMDNATRNAGDMINKLTITYNRTRQAAITKELIEIISGAEAL</sequence>
<dbReference type="Proteomes" id="UP000635071">
    <property type="component" value="Unassembled WGS sequence"/>
</dbReference>
<dbReference type="FunFam" id="1.10.287.80:FF:000001">
    <property type="entry name" value="ATP synthase gamma chain"/>
    <property type="match status" value="1"/>
</dbReference>
<dbReference type="InterPro" id="IPR035968">
    <property type="entry name" value="ATP_synth_F1_ATPase_gsu"/>
</dbReference>
<organism evidence="14 15">
    <name type="scientific">Sandarakinorhabdus glacialis</name>
    <dbReference type="NCBI Taxonomy" id="1614636"/>
    <lineage>
        <taxon>Bacteria</taxon>
        <taxon>Pseudomonadati</taxon>
        <taxon>Pseudomonadota</taxon>
        <taxon>Alphaproteobacteria</taxon>
        <taxon>Sphingomonadales</taxon>
        <taxon>Sphingosinicellaceae</taxon>
        <taxon>Sandarakinorhabdus</taxon>
    </lineage>
</organism>
<evidence type="ECO:0000256" key="1">
    <source>
        <dbReference type="ARBA" id="ARBA00003456"/>
    </source>
</evidence>
<comment type="function">
    <text evidence="1 13">Produces ATP from ADP in the presence of a proton gradient across the membrane. The gamma chain is believed to be important in regulating ATPase activity and the flow of protons through the CF(0) complex.</text>
</comment>
<keyword evidence="11 13" id="KW-0066">ATP synthesis</keyword>
<dbReference type="PIRSF" id="PIRSF039089">
    <property type="entry name" value="ATP_synthase_gamma"/>
    <property type="match status" value="1"/>
</dbReference>
<reference evidence="14" key="1">
    <citation type="journal article" date="2014" name="Int. J. Syst. Evol. Microbiol.">
        <title>Complete genome sequence of Corynebacterium casei LMG S-19264T (=DSM 44701T), isolated from a smear-ripened cheese.</title>
        <authorList>
            <consortium name="US DOE Joint Genome Institute (JGI-PGF)"/>
            <person name="Walter F."/>
            <person name="Albersmeier A."/>
            <person name="Kalinowski J."/>
            <person name="Ruckert C."/>
        </authorList>
    </citation>
    <scope>NUCLEOTIDE SEQUENCE</scope>
    <source>
        <strain evidence="14">CGMCC 1.15519</strain>
    </source>
</reference>
<dbReference type="Gene3D" id="3.40.1380.10">
    <property type="match status" value="1"/>
</dbReference>
<dbReference type="GO" id="GO:0046933">
    <property type="term" value="F:proton-transporting ATP synthase activity, rotational mechanism"/>
    <property type="evidence" value="ECO:0007669"/>
    <property type="project" value="UniProtKB-UniRule"/>
</dbReference>
<evidence type="ECO:0000313" key="14">
    <source>
        <dbReference type="EMBL" id="GGE17549.1"/>
    </source>
</evidence>
<dbReference type="GO" id="GO:0009579">
    <property type="term" value="C:thylakoid"/>
    <property type="evidence" value="ECO:0007669"/>
    <property type="project" value="UniProtKB-SubCell"/>
</dbReference>
<comment type="subunit">
    <text evidence="13">F-type ATPases have 2 components, CF(1) - the catalytic core - and CF(0) - the membrane proton channel. CF(1) has five subunits: alpha(3), beta(3), gamma(1), delta(1), epsilon(1). CF(0) has three main subunits: a, b and c.</text>
</comment>
<comment type="subcellular location">
    <subcellularLocation>
        <location evidence="13">Cell membrane</location>
        <topology evidence="13">Peripheral membrane protein</topology>
    </subcellularLocation>
    <subcellularLocation>
        <location evidence="2">Membrane</location>
        <topology evidence="2">Peripheral membrane protein</topology>
    </subcellularLocation>
    <subcellularLocation>
        <location evidence="12">Thylakoid</location>
    </subcellularLocation>
</comment>
<dbReference type="PROSITE" id="PS00153">
    <property type="entry name" value="ATPASE_GAMMA"/>
    <property type="match status" value="1"/>
</dbReference>
<name>A0A917E9M3_9SPHN</name>
<dbReference type="HAMAP" id="MF_00815">
    <property type="entry name" value="ATP_synth_gamma_bact"/>
    <property type="match status" value="1"/>
</dbReference>
<dbReference type="Pfam" id="PF00231">
    <property type="entry name" value="ATP-synt"/>
    <property type="match status" value="1"/>
</dbReference>
<proteinExistence type="inferred from homology"/>
<dbReference type="PANTHER" id="PTHR11693">
    <property type="entry name" value="ATP SYNTHASE GAMMA CHAIN"/>
    <property type="match status" value="1"/>
</dbReference>
<evidence type="ECO:0000256" key="5">
    <source>
        <dbReference type="ARBA" id="ARBA00022475"/>
    </source>
</evidence>
<evidence type="ECO:0000256" key="9">
    <source>
        <dbReference type="ARBA" id="ARBA00023136"/>
    </source>
</evidence>
<dbReference type="GO" id="GO:0042777">
    <property type="term" value="P:proton motive force-driven plasma membrane ATP synthesis"/>
    <property type="evidence" value="ECO:0007669"/>
    <property type="project" value="UniProtKB-UniRule"/>
</dbReference>
<dbReference type="InterPro" id="IPR023632">
    <property type="entry name" value="ATP_synth_F1_gsu_CS"/>
</dbReference>
<keyword evidence="15" id="KW-1185">Reference proteome</keyword>
<evidence type="ECO:0000256" key="3">
    <source>
        <dbReference type="ARBA" id="ARBA00007681"/>
    </source>
</evidence>
<dbReference type="Gene3D" id="1.10.287.80">
    <property type="entry name" value="ATP synthase, gamma subunit, helix hairpin domain"/>
    <property type="match status" value="1"/>
</dbReference>
<keyword evidence="8 13" id="KW-0406">Ion transport</keyword>
<dbReference type="GO" id="GO:0045259">
    <property type="term" value="C:proton-transporting ATP synthase complex"/>
    <property type="evidence" value="ECO:0007669"/>
    <property type="project" value="UniProtKB-KW"/>
</dbReference>
<evidence type="ECO:0000256" key="7">
    <source>
        <dbReference type="ARBA" id="ARBA00022781"/>
    </source>
</evidence>
<keyword evidence="10 13" id="KW-0139">CF(1)</keyword>
<dbReference type="RefSeq" id="WP_188763302.1">
    <property type="nucleotide sequence ID" value="NZ_BMJM01000009.1"/>
</dbReference>
<dbReference type="InterPro" id="IPR000131">
    <property type="entry name" value="ATP_synth_F1_gsu"/>
</dbReference>
<gene>
    <name evidence="13 14" type="primary">atpG</name>
    <name evidence="14" type="ORF">GCM10011529_25060</name>
</gene>
<evidence type="ECO:0000256" key="11">
    <source>
        <dbReference type="ARBA" id="ARBA00023310"/>
    </source>
</evidence>
<reference evidence="14" key="2">
    <citation type="submission" date="2020-09" db="EMBL/GenBank/DDBJ databases">
        <authorList>
            <person name="Sun Q."/>
            <person name="Zhou Y."/>
        </authorList>
    </citation>
    <scope>NUCLEOTIDE SEQUENCE</scope>
    <source>
        <strain evidence="14">CGMCC 1.15519</strain>
    </source>
</reference>
<accession>A0A917E9M3</accession>
<evidence type="ECO:0000313" key="15">
    <source>
        <dbReference type="Proteomes" id="UP000635071"/>
    </source>
</evidence>
<keyword evidence="6" id="KW-0997">Cell inner membrane</keyword>
<evidence type="ECO:0000256" key="10">
    <source>
        <dbReference type="ARBA" id="ARBA00023196"/>
    </source>
</evidence>
<dbReference type="NCBIfam" id="TIGR01146">
    <property type="entry name" value="ATPsyn_F1gamma"/>
    <property type="match status" value="1"/>
</dbReference>
<dbReference type="GO" id="GO:0005886">
    <property type="term" value="C:plasma membrane"/>
    <property type="evidence" value="ECO:0007669"/>
    <property type="project" value="UniProtKB-SubCell"/>
</dbReference>
<evidence type="ECO:0000256" key="8">
    <source>
        <dbReference type="ARBA" id="ARBA00023065"/>
    </source>
</evidence>
<comment type="similarity">
    <text evidence="3 13">Belongs to the ATPase gamma chain family.</text>
</comment>
<dbReference type="EMBL" id="BMJM01000009">
    <property type="protein sequence ID" value="GGE17549.1"/>
    <property type="molecule type" value="Genomic_DNA"/>
</dbReference>
<evidence type="ECO:0000256" key="12">
    <source>
        <dbReference type="ARBA" id="ARBA00060385"/>
    </source>
</evidence>
<dbReference type="PRINTS" id="PR00126">
    <property type="entry name" value="ATPASEGAMMA"/>
</dbReference>
<dbReference type="NCBIfam" id="NF004146">
    <property type="entry name" value="PRK05621.1-4"/>
    <property type="match status" value="1"/>
</dbReference>
<evidence type="ECO:0000256" key="2">
    <source>
        <dbReference type="ARBA" id="ARBA00004170"/>
    </source>
</evidence>
<keyword evidence="4 13" id="KW-0813">Transport</keyword>
<protein>
    <recommendedName>
        <fullName evidence="13">ATP synthase gamma chain</fullName>
    </recommendedName>
    <alternativeName>
        <fullName evidence="13">ATP synthase F1 sector gamma subunit</fullName>
    </alternativeName>
    <alternativeName>
        <fullName evidence="13">F-ATPase gamma subunit</fullName>
    </alternativeName>
</protein>
<dbReference type="SUPFAM" id="SSF52943">
    <property type="entry name" value="ATP synthase (F1-ATPase), gamma subunit"/>
    <property type="match status" value="1"/>
</dbReference>
<comment type="caution">
    <text evidence="14">The sequence shown here is derived from an EMBL/GenBank/DDBJ whole genome shotgun (WGS) entry which is preliminary data.</text>
</comment>
<dbReference type="GO" id="GO:0005524">
    <property type="term" value="F:ATP binding"/>
    <property type="evidence" value="ECO:0007669"/>
    <property type="project" value="UniProtKB-UniRule"/>
</dbReference>
<dbReference type="PANTHER" id="PTHR11693:SF22">
    <property type="entry name" value="ATP SYNTHASE SUBUNIT GAMMA, MITOCHONDRIAL"/>
    <property type="match status" value="1"/>
</dbReference>
<evidence type="ECO:0000256" key="6">
    <source>
        <dbReference type="ARBA" id="ARBA00022519"/>
    </source>
</evidence>
<keyword evidence="7 13" id="KW-0375">Hydrogen ion transport</keyword>
<dbReference type="CDD" id="cd12151">
    <property type="entry name" value="F1-ATPase_gamma"/>
    <property type="match status" value="1"/>
</dbReference>